<comment type="caution">
    <text evidence="2">The sequence shown here is derived from an EMBL/GenBank/DDBJ whole genome shotgun (WGS) entry which is preliminary data.</text>
</comment>
<keyword evidence="3" id="KW-1185">Reference proteome</keyword>
<reference evidence="2 3" key="1">
    <citation type="submission" date="2019-07" db="EMBL/GenBank/DDBJ databases">
        <title>Quadrisphaera sp. strain DD2A genome sequencing and assembly.</title>
        <authorList>
            <person name="Kim I."/>
        </authorList>
    </citation>
    <scope>NUCLEOTIDE SEQUENCE [LARGE SCALE GENOMIC DNA]</scope>
    <source>
        <strain evidence="2 3">DD2A</strain>
    </source>
</reference>
<feature type="transmembrane region" description="Helical" evidence="1">
    <location>
        <begin position="51"/>
        <end position="72"/>
    </location>
</feature>
<proteinExistence type="predicted"/>
<feature type="transmembrane region" description="Helical" evidence="1">
    <location>
        <begin position="169"/>
        <end position="190"/>
    </location>
</feature>
<evidence type="ECO:0000256" key="1">
    <source>
        <dbReference type="SAM" id="Phobius"/>
    </source>
</evidence>
<gene>
    <name evidence="2" type="ORF">FMM08_15500</name>
</gene>
<feature type="transmembrane region" description="Helical" evidence="1">
    <location>
        <begin position="257"/>
        <end position="277"/>
    </location>
</feature>
<accession>A0A5C8ZBW7</accession>
<feature type="transmembrane region" description="Helical" evidence="1">
    <location>
        <begin position="79"/>
        <end position="100"/>
    </location>
</feature>
<protein>
    <recommendedName>
        <fullName evidence="4">Magnesium transporter NIPA</fullName>
    </recommendedName>
</protein>
<dbReference type="RefSeq" id="WP_147927283.1">
    <property type="nucleotide sequence ID" value="NZ_VKAC01000009.1"/>
</dbReference>
<evidence type="ECO:0008006" key="4">
    <source>
        <dbReference type="Google" id="ProtNLM"/>
    </source>
</evidence>
<dbReference type="EMBL" id="VKAC01000009">
    <property type="protein sequence ID" value="TXR55277.1"/>
    <property type="molecule type" value="Genomic_DNA"/>
</dbReference>
<sequence>MSGAAVLGLAAALVAAAAYGVASVLQAVGARRAEAAAAPGAGAAATGLARQPAYLLGVVLDGAAWLVSLVALRTLPLFAVQALLAGSLAVTAVLGARVLGVKLGRGGAAAVGVAVVGLALVAAGARPGRPQPAPPGTVGVCLALAIALALLAAVPAGRGGRWLAGRTGALVLSTAAGVGYSVAALCARLVEPASLLGLLAEPATSAVVVAGVAGTLLYGRSLAGDGVVVATAALWVVEVVVGGAAGLLLLGDGVRDGWAAPVLVGVGLSLAACVQLARPAAAASPPG</sequence>
<dbReference type="PANTHER" id="PTHR40761:SF1">
    <property type="entry name" value="CONSERVED INTEGRAL MEMBRANE ALANINE VALINE AND LEUCINE RICH PROTEIN-RELATED"/>
    <property type="match status" value="1"/>
</dbReference>
<evidence type="ECO:0000313" key="3">
    <source>
        <dbReference type="Proteomes" id="UP000321234"/>
    </source>
</evidence>
<keyword evidence="1" id="KW-1133">Transmembrane helix</keyword>
<evidence type="ECO:0000313" key="2">
    <source>
        <dbReference type="EMBL" id="TXR55277.1"/>
    </source>
</evidence>
<organism evidence="2 3">
    <name type="scientific">Quadrisphaera setariae</name>
    <dbReference type="NCBI Taxonomy" id="2593304"/>
    <lineage>
        <taxon>Bacteria</taxon>
        <taxon>Bacillati</taxon>
        <taxon>Actinomycetota</taxon>
        <taxon>Actinomycetes</taxon>
        <taxon>Kineosporiales</taxon>
        <taxon>Kineosporiaceae</taxon>
        <taxon>Quadrisphaera</taxon>
    </lineage>
</organism>
<keyword evidence="1" id="KW-0472">Membrane</keyword>
<dbReference type="OrthoDB" id="3569674at2"/>
<dbReference type="AlphaFoldDB" id="A0A5C8ZBW7"/>
<dbReference type="PANTHER" id="PTHR40761">
    <property type="entry name" value="CONSERVED INTEGRAL MEMBRANE ALANINE VALINE AND LEUCINE RICH PROTEIN-RELATED"/>
    <property type="match status" value="1"/>
</dbReference>
<feature type="transmembrane region" description="Helical" evidence="1">
    <location>
        <begin position="106"/>
        <end position="125"/>
    </location>
</feature>
<name>A0A5C8ZBW7_9ACTN</name>
<feature type="transmembrane region" description="Helical" evidence="1">
    <location>
        <begin position="137"/>
        <end position="157"/>
    </location>
</feature>
<feature type="transmembrane region" description="Helical" evidence="1">
    <location>
        <begin position="202"/>
        <end position="221"/>
    </location>
</feature>
<keyword evidence="1" id="KW-0812">Transmembrane</keyword>
<feature type="transmembrane region" description="Helical" evidence="1">
    <location>
        <begin position="227"/>
        <end position="250"/>
    </location>
</feature>
<dbReference type="Proteomes" id="UP000321234">
    <property type="component" value="Unassembled WGS sequence"/>
</dbReference>